<dbReference type="PANTHER" id="PTHR11733">
    <property type="entry name" value="ZINC METALLOPROTEASE FAMILY M13 NEPRILYSIN-RELATED"/>
    <property type="match status" value="1"/>
</dbReference>
<organism evidence="3 4">
    <name type="scientific">Amblyomma americanum</name>
    <name type="common">Lone star tick</name>
    <dbReference type="NCBI Taxonomy" id="6943"/>
    <lineage>
        <taxon>Eukaryota</taxon>
        <taxon>Metazoa</taxon>
        <taxon>Ecdysozoa</taxon>
        <taxon>Arthropoda</taxon>
        <taxon>Chelicerata</taxon>
        <taxon>Arachnida</taxon>
        <taxon>Acari</taxon>
        <taxon>Parasitiformes</taxon>
        <taxon>Ixodida</taxon>
        <taxon>Ixodoidea</taxon>
        <taxon>Ixodidae</taxon>
        <taxon>Amblyomminae</taxon>
        <taxon>Amblyomma</taxon>
    </lineage>
</organism>
<evidence type="ECO:0000259" key="2">
    <source>
        <dbReference type="Pfam" id="PF05649"/>
    </source>
</evidence>
<accession>A0AAQ4EGJ0</accession>
<dbReference type="SUPFAM" id="SSF55486">
    <property type="entry name" value="Metalloproteases ('zincins'), catalytic domain"/>
    <property type="match status" value="1"/>
</dbReference>
<reference evidence="3 4" key="1">
    <citation type="journal article" date="2023" name="Arcadia Sci">
        <title>De novo assembly of a long-read Amblyomma americanum tick genome.</title>
        <authorList>
            <person name="Chou S."/>
            <person name="Poskanzer K.E."/>
            <person name="Rollins M."/>
            <person name="Thuy-Boun P.S."/>
        </authorList>
    </citation>
    <scope>NUCLEOTIDE SEQUENCE [LARGE SCALE GENOMIC DNA]</scope>
    <source>
        <strain evidence="3">F_SG_1</strain>
        <tissue evidence="3">Salivary glands</tissue>
    </source>
</reference>
<protein>
    <recommendedName>
        <fullName evidence="2">Peptidase M13 N-terminal domain-containing protein</fullName>
    </recommendedName>
</protein>
<keyword evidence="4" id="KW-1185">Reference proteome</keyword>
<comment type="similarity">
    <text evidence="1">Belongs to the peptidase M13 family.</text>
</comment>
<dbReference type="Proteomes" id="UP001321473">
    <property type="component" value="Unassembled WGS sequence"/>
</dbReference>
<gene>
    <name evidence="3" type="ORF">V5799_011565</name>
</gene>
<dbReference type="Pfam" id="PF05649">
    <property type="entry name" value="Peptidase_M13_N"/>
    <property type="match status" value="1"/>
</dbReference>
<dbReference type="InterPro" id="IPR000718">
    <property type="entry name" value="Peptidase_M13"/>
</dbReference>
<dbReference type="PANTHER" id="PTHR11733:SF241">
    <property type="entry name" value="GH26575P-RELATED"/>
    <property type="match status" value="1"/>
</dbReference>
<dbReference type="InterPro" id="IPR008753">
    <property type="entry name" value="Peptidase_M13_N"/>
</dbReference>
<evidence type="ECO:0000313" key="3">
    <source>
        <dbReference type="EMBL" id="KAK8773905.1"/>
    </source>
</evidence>
<dbReference type="EMBL" id="JARKHS020016102">
    <property type="protein sequence ID" value="KAK8773905.1"/>
    <property type="molecule type" value="Genomic_DNA"/>
</dbReference>
<feature type="domain" description="Peptidase M13 N-terminal" evidence="2">
    <location>
        <begin position="37"/>
        <end position="389"/>
    </location>
</feature>
<dbReference type="GO" id="GO:0005886">
    <property type="term" value="C:plasma membrane"/>
    <property type="evidence" value="ECO:0007669"/>
    <property type="project" value="TreeGrafter"/>
</dbReference>
<dbReference type="GO" id="GO:0016485">
    <property type="term" value="P:protein processing"/>
    <property type="evidence" value="ECO:0007669"/>
    <property type="project" value="TreeGrafter"/>
</dbReference>
<dbReference type="InterPro" id="IPR024079">
    <property type="entry name" value="MetalloPept_cat_dom_sf"/>
</dbReference>
<sequence length="616" mass="68553">MALRGDIYFSDGIVCDSEDCLKHAYDVASRLNPRFKPCDDFAAYVCSAWRTKDEASVSVLMDVEYAYSRDLLQRSSQEPLVPEAASALKMINRCVDRSQEDSTDSLRALRQLFDSNEAKARDPLDKLVGLAVNWHLPILFNVALLPETDAGERFIYIFPSDLLEVVLALQKAVVAHGLYDLAWQNMPSVTGVHFTYTKEEIRDAVMSVLPDFLDSTDASHEDPVVLSVNDLPRLSSSEGWLPSFRKAFDVTPAMNETDRVVVTHQSLLDALVRAFDLRKAVLSEALLWLISQYACFLACTDLIKALPGFKVAPVAHALLCALEVEATHGVLLRADANKRLKDEERANVVGQFDDIKRLVVAKIDSTTVLSRDAKLSAAEHIRSVRLSFGAEDVLLDTKELSELLEALPEIRTVFFRTWLATRESLKSWNATLRYQLPAVMRRTLANTLVYYDPLTHSLVVSPASLVPPLFYKGGTKVMALGGLGFLMAAQLVRSLAYGVSVWSGSSPLDFHREIQKKRRCGTVEERRWFPAAVAMEVLAGSLHGVGRVIPIKGMEHFSKYQVFYLTACHVTCRRDGSDVHSEECNAAVINAVSFADAFRCQVGSEMNSPREKCVLL</sequence>
<name>A0AAQ4EGJ0_AMBAM</name>
<comment type="caution">
    <text evidence="3">The sequence shown here is derived from an EMBL/GenBank/DDBJ whole genome shotgun (WGS) entry which is preliminary data.</text>
</comment>
<dbReference type="AlphaFoldDB" id="A0AAQ4EGJ0"/>
<evidence type="ECO:0000313" key="4">
    <source>
        <dbReference type="Proteomes" id="UP001321473"/>
    </source>
</evidence>
<dbReference type="PROSITE" id="PS51885">
    <property type="entry name" value="NEPRILYSIN"/>
    <property type="match status" value="1"/>
</dbReference>
<dbReference type="Gene3D" id="3.40.390.10">
    <property type="entry name" value="Collagenase (Catalytic Domain)"/>
    <property type="match status" value="3"/>
</dbReference>
<dbReference type="GO" id="GO:0004222">
    <property type="term" value="F:metalloendopeptidase activity"/>
    <property type="evidence" value="ECO:0007669"/>
    <property type="project" value="InterPro"/>
</dbReference>
<evidence type="ECO:0000256" key="1">
    <source>
        <dbReference type="ARBA" id="ARBA00007357"/>
    </source>
</evidence>
<proteinExistence type="inferred from homology"/>